<evidence type="ECO:0000256" key="1">
    <source>
        <dbReference type="ARBA" id="ARBA00004442"/>
    </source>
</evidence>
<dbReference type="Pfam" id="PF06629">
    <property type="entry name" value="MipA"/>
    <property type="match status" value="1"/>
</dbReference>
<gene>
    <name evidence="7" type="ORF">EMEDMD4_70072</name>
</gene>
<dbReference type="InterPro" id="IPR010583">
    <property type="entry name" value="MipA"/>
</dbReference>
<evidence type="ECO:0000256" key="5">
    <source>
        <dbReference type="ARBA" id="ARBA00023237"/>
    </source>
</evidence>
<name>A0A508X4S5_9HYPH</name>
<dbReference type="PANTHER" id="PTHR38776:SF1">
    <property type="entry name" value="MLTA-INTERACTING PROTEIN-RELATED"/>
    <property type="match status" value="1"/>
</dbReference>
<reference evidence="7" key="1">
    <citation type="submission" date="2019-06" db="EMBL/GenBank/DDBJ databases">
        <authorList>
            <person name="Le Quere A."/>
            <person name="Colella S."/>
        </authorList>
    </citation>
    <scope>NUCLEOTIDE SEQUENCE</scope>
    <source>
        <strain evidence="7">EmedicaeMD41</strain>
    </source>
</reference>
<keyword evidence="3 6" id="KW-0732">Signal</keyword>
<protein>
    <submittedName>
        <fullName evidence="7">MltA-interacting MipA family protein</fullName>
    </submittedName>
</protein>
<feature type="chain" id="PRO_5021499900" evidence="6">
    <location>
        <begin position="23"/>
        <end position="268"/>
    </location>
</feature>
<evidence type="ECO:0000256" key="3">
    <source>
        <dbReference type="ARBA" id="ARBA00022729"/>
    </source>
</evidence>
<evidence type="ECO:0000256" key="2">
    <source>
        <dbReference type="ARBA" id="ARBA00005722"/>
    </source>
</evidence>
<evidence type="ECO:0000256" key="6">
    <source>
        <dbReference type="SAM" id="SignalP"/>
    </source>
</evidence>
<comment type="subcellular location">
    <subcellularLocation>
        <location evidence="1">Cell outer membrane</location>
    </subcellularLocation>
</comment>
<feature type="signal peptide" evidence="6">
    <location>
        <begin position="1"/>
        <end position="22"/>
    </location>
</feature>
<dbReference type="EMBL" id="CABFNB010000139">
    <property type="protein sequence ID" value="VTZ64769.1"/>
    <property type="molecule type" value="Genomic_DNA"/>
</dbReference>
<dbReference type="PANTHER" id="PTHR38776">
    <property type="entry name" value="MLTA-INTERACTING PROTEIN-RELATED"/>
    <property type="match status" value="1"/>
</dbReference>
<accession>A0A508X4S5</accession>
<keyword evidence="4" id="KW-0472">Membrane</keyword>
<sequence length="268" mass="28791">MRIPVVLLASQAFLLSAGVASAEDRQYPWSGDWYLKVGATGFLGPEYEGSSKTMLQAAPLVSMGKVGSSVRFSSRNDNISYALVDHGHFRAGAVGKLIFERDEDASDDLKGLDPVKFGGELGGFAEFYPTDWMRFRAEVRQGIRSHHGVVADITADAFTDVSETIRISAGPRLTAATSDYFDAYYGVNAAESAASGLGTYDPDGGIHSVGLGAAINWQATEKLETGAYAEYRRLLGAAADSSLVNERGSRDQFLVGVSATYRFDFTLP</sequence>
<dbReference type="Proteomes" id="UP000507954">
    <property type="component" value="Unassembled WGS sequence"/>
</dbReference>
<dbReference type="AlphaFoldDB" id="A0A508X4S5"/>
<comment type="similarity">
    <text evidence="2">Belongs to the MipA/OmpV family.</text>
</comment>
<dbReference type="GO" id="GO:0009279">
    <property type="term" value="C:cell outer membrane"/>
    <property type="evidence" value="ECO:0007669"/>
    <property type="project" value="UniProtKB-SubCell"/>
</dbReference>
<dbReference type="RefSeq" id="WP_018208832.1">
    <property type="nucleotide sequence ID" value="NZ_CABFNB010000139.1"/>
</dbReference>
<evidence type="ECO:0000256" key="4">
    <source>
        <dbReference type="ARBA" id="ARBA00023136"/>
    </source>
</evidence>
<evidence type="ECO:0000313" key="7">
    <source>
        <dbReference type="EMBL" id="VTZ64769.1"/>
    </source>
</evidence>
<proteinExistence type="inferred from homology"/>
<keyword evidence="5" id="KW-0998">Cell outer membrane</keyword>
<organism evidence="7">
    <name type="scientific">Sinorhizobium medicae</name>
    <dbReference type="NCBI Taxonomy" id="110321"/>
    <lineage>
        <taxon>Bacteria</taxon>
        <taxon>Pseudomonadati</taxon>
        <taxon>Pseudomonadota</taxon>
        <taxon>Alphaproteobacteria</taxon>
        <taxon>Hyphomicrobiales</taxon>
        <taxon>Rhizobiaceae</taxon>
        <taxon>Sinorhizobium/Ensifer group</taxon>
        <taxon>Sinorhizobium</taxon>
    </lineage>
</organism>